<dbReference type="KEGG" id="scor:J3U87_31950"/>
<evidence type="ECO:0000313" key="1">
    <source>
        <dbReference type="EMBL" id="QTD50223.1"/>
    </source>
</evidence>
<dbReference type="Proteomes" id="UP000663929">
    <property type="component" value="Chromosome"/>
</dbReference>
<gene>
    <name evidence="1" type="ORF">J3U87_31950</name>
</gene>
<name>A0A8A4TKW9_SULCO</name>
<reference evidence="1" key="1">
    <citation type="submission" date="2021-03" db="EMBL/GenBank/DDBJ databases">
        <title>Acanthopleuribacteraceae sp. M133.</title>
        <authorList>
            <person name="Wang G."/>
        </authorList>
    </citation>
    <scope>NUCLEOTIDE SEQUENCE</scope>
    <source>
        <strain evidence="1">M133</strain>
    </source>
</reference>
<proteinExistence type="predicted"/>
<protein>
    <submittedName>
        <fullName evidence="1">Uncharacterized protein</fullName>
    </submittedName>
</protein>
<dbReference type="EMBL" id="CP071793">
    <property type="protein sequence ID" value="QTD50223.1"/>
    <property type="molecule type" value="Genomic_DNA"/>
</dbReference>
<accession>A0A8A4TKW9</accession>
<evidence type="ECO:0000313" key="2">
    <source>
        <dbReference type="Proteomes" id="UP000663929"/>
    </source>
</evidence>
<dbReference type="PROSITE" id="PS51318">
    <property type="entry name" value="TAT"/>
    <property type="match status" value="1"/>
</dbReference>
<dbReference type="AlphaFoldDB" id="A0A8A4TKW9"/>
<organism evidence="1 2">
    <name type="scientific">Sulfidibacter corallicola</name>
    <dbReference type="NCBI Taxonomy" id="2818388"/>
    <lineage>
        <taxon>Bacteria</taxon>
        <taxon>Pseudomonadati</taxon>
        <taxon>Acidobacteriota</taxon>
        <taxon>Holophagae</taxon>
        <taxon>Acanthopleuribacterales</taxon>
        <taxon>Acanthopleuribacteraceae</taxon>
        <taxon>Sulfidibacter</taxon>
    </lineage>
</organism>
<dbReference type="InterPro" id="IPR006311">
    <property type="entry name" value="TAT_signal"/>
</dbReference>
<dbReference type="RefSeq" id="WP_237379853.1">
    <property type="nucleotide sequence ID" value="NZ_CP071793.1"/>
</dbReference>
<sequence>MKKDNARRNFLKVMGVAAVGAPTMMVGAKALEGADRPQRPQLPRDQARAGELFAGFVLLNEHDALPDYVQTASLAETLGCGLATAGARKAETQFESYETQDAFLGALTFPMYSLSHLPGGLEARHFHVRRHLAGRIIHASIGFESFDHDLGQWVTSVSLFGKVAYARPYPLWAAASTEPGEPGVVLEKVSHLPKPGVRVATSSGIVYHWIEEDILYTLDIQISDALSDPEMLVDALVVG</sequence>
<keyword evidence="2" id="KW-1185">Reference proteome</keyword>